<proteinExistence type="predicted"/>
<dbReference type="RefSeq" id="WP_253873103.1">
    <property type="nucleotide sequence ID" value="NZ_BAABHM010000013.1"/>
</dbReference>
<reference evidence="4" key="1">
    <citation type="journal article" date="2019" name="Int. J. Syst. Evol. Microbiol.">
        <title>The Global Catalogue of Microorganisms (GCM) 10K type strain sequencing project: providing services to taxonomists for standard genome sequencing and annotation.</title>
        <authorList>
            <consortium name="The Broad Institute Genomics Platform"/>
            <consortium name="The Broad Institute Genome Sequencing Center for Infectious Disease"/>
            <person name="Wu L."/>
            <person name="Ma J."/>
        </authorList>
    </citation>
    <scope>NUCLEOTIDE SEQUENCE [LARGE SCALE GENOMIC DNA]</scope>
    <source>
        <strain evidence="4">JCM 17975</strain>
    </source>
</reference>
<feature type="transmembrane region" description="Helical" evidence="1">
    <location>
        <begin position="364"/>
        <end position="383"/>
    </location>
</feature>
<evidence type="ECO:0000313" key="3">
    <source>
        <dbReference type="EMBL" id="GAA4707461.1"/>
    </source>
</evidence>
<protein>
    <recommendedName>
        <fullName evidence="2">Phage tail tape measure protein domain-containing protein</fullName>
    </recommendedName>
</protein>
<name>A0ABP8XK87_9MICO</name>
<accession>A0ABP8XK87</accession>
<evidence type="ECO:0000256" key="1">
    <source>
        <dbReference type="SAM" id="Phobius"/>
    </source>
</evidence>
<keyword evidence="1" id="KW-0812">Transmembrane</keyword>
<feature type="domain" description="Phage tail tape measure protein" evidence="2">
    <location>
        <begin position="88"/>
        <end position="287"/>
    </location>
</feature>
<keyword evidence="1" id="KW-0472">Membrane</keyword>
<evidence type="ECO:0000259" key="2">
    <source>
        <dbReference type="Pfam" id="PF10145"/>
    </source>
</evidence>
<keyword evidence="4" id="KW-1185">Reference proteome</keyword>
<organism evidence="3 4">
    <name type="scientific">Promicromonospora umidemergens</name>
    <dbReference type="NCBI Taxonomy" id="629679"/>
    <lineage>
        <taxon>Bacteria</taxon>
        <taxon>Bacillati</taxon>
        <taxon>Actinomycetota</taxon>
        <taxon>Actinomycetes</taxon>
        <taxon>Micrococcales</taxon>
        <taxon>Promicromonosporaceae</taxon>
        <taxon>Promicromonospora</taxon>
    </lineage>
</organism>
<feature type="transmembrane region" description="Helical" evidence="1">
    <location>
        <begin position="395"/>
        <end position="414"/>
    </location>
</feature>
<dbReference type="InterPro" id="IPR010090">
    <property type="entry name" value="Phage_tape_meas"/>
</dbReference>
<evidence type="ECO:0000313" key="4">
    <source>
        <dbReference type="Proteomes" id="UP001500843"/>
    </source>
</evidence>
<keyword evidence="1" id="KW-1133">Transmembrane helix</keyword>
<gene>
    <name evidence="3" type="ORF">GCM10023198_32400</name>
</gene>
<sequence>MGAVRDFVVNILGDTGGIDKAFQALQDNAGKAAVGAAAAFAGAQLGQAILGDLDAEVATDTMNAALGGTPAEAEKWANAAGDLYEGAWGESMDEAAGAVDSVISSIAGMRDASEEDIQQAAGYALDFAKVFKTDVAQATGAVGVLIKEGLAGDATEGFDLITAAMQKVPESMRGETLDAVSEYSRNFAALGIDGEKSIGILASAASSGITSVDKIGDSLKELTIRGTDMSASTGAAYDTLGLDSQEMANALLAGGDQASGALDKIVGGLQGIEDPAEQAEASIALFGTPLEDLGTDEIPAFLDALSGTKSGLGDVEGAAGRMSDELNDNAKTRVEELTRGFEGWKQDLIETEGPLGDVAVGVQAFGADAAAAATSVGLGVIALSQLKLGTLAARGASMLGAAATGIATAAQWAYNAALTANPIGVVILLVAALVAGIIWFATQTTVGRAIVGKAWAGIKNAAKAVADWFTGTLVPGFKKVMGNVTGFFKDAGRNIKAAWNATVTWFKLIPARVALAVGTVASKISAKFDDARSGAQNIFNRAVDWFRNVPSRIASGLGSIAGKIAVKFLSARDRVYGIFNGLVGWVGGLPSKIARAASNLWDPIWSGARAAINNVIGAWNGFSLTIGGGTIAGVTLPSATLNTPNIPFLADGGIVTAPTLAMIGEGRGPEAVVPLDRLGDFMDNVNASAKGGNAGVHIEKFYAGTQSPGQIASELAWQMRS</sequence>
<dbReference type="Pfam" id="PF10145">
    <property type="entry name" value="PhageMin_Tail"/>
    <property type="match status" value="1"/>
</dbReference>
<comment type="caution">
    <text evidence="3">The sequence shown here is derived from an EMBL/GenBank/DDBJ whole genome shotgun (WGS) entry which is preliminary data.</text>
</comment>
<dbReference type="EMBL" id="BAABHM010000013">
    <property type="protein sequence ID" value="GAA4707461.1"/>
    <property type="molecule type" value="Genomic_DNA"/>
</dbReference>
<dbReference type="Proteomes" id="UP001500843">
    <property type="component" value="Unassembled WGS sequence"/>
</dbReference>
<feature type="transmembrane region" description="Helical" evidence="1">
    <location>
        <begin position="420"/>
        <end position="441"/>
    </location>
</feature>